<evidence type="ECO:0000313" key="1">
    <source>
        <dbReference type="EMBL" id="SEC50163.1"/>
    </source>
</evidence>
<dbReference type="RefSeq" id="WP_072938800.1">
    <property type="nucleotide sequence ID" value="NZ_FNSV01000005.1"/>
</dbReference>
<sequence length="280" mass="29825">MILLGYRDHNVHELVCHEIAARAGYYDRLGIDVKAVSGPDHPEAALSAGLGGSLVETLRGQRRWKVALVHTLHPLFWIWTRKGDTRSAGPTVVAGHPEGSIVCAFTQRMLSYRWAGHGTPSMLRFPAGSAGDRQRLEALRSGEADAAVLGSAFAPGTLSRLGLAESLFFGVALRFPTAGVAVDVDKTGIDHPSVRKVVAAQTAAIAKVRSRDPVALDAVASLLHDDSGTDAQRLLADYLSPQYGPDPRDVRAAGADAIEWLADVLNTGGNTAADFYEAVR</sequence>
<dbReference type="OrthoDB" id="4472568at2"/>
<dbReference type="Proteomes" id="UP000183561">
    <property type="component" value="Unassembled WGS sequence"/>
</dbReference>
<proteinExistence type="predicted"/>
<reference evidence="2" key="1">
    <citation type="submission" date="2016-10" db="EMBL/GenBank/DDBJ databases">
        <authorList>
            <person name="Varghese N."/>
            <person name="Submissions S."/>
        </authorList>
    </citation>
    <scope>NUCLEOTIDE SEQUENCE [LARGE SCALE GENOMIC DNA]</scope>
    <source>
        <strain evidence="2">DSM 44498</strain>
    </source>
</reference>
<protein>
    <recommendedName>
        <fullName evidence="3">ABC-type nitrate/sulfonate/bicarbonate transport system, substrate-binding protein</fullName>
    </recommendedName>
</protein>
<name>A0A1H4T116_9NOCA</name>
<dbReference type="AlphaFoldDB" id="A0A1H4T116"/>
<evidence type="ECO:0000313" key="2">
    <source>
        <dbReference type="Proteomes" id="UP000183561"/>
    </source>
</evidence>
<keyword evidence="2" id="KW-1185">Reference proteome</keyword>
<organism evidence="1 2">
    <name type="scientific">Rhodococcus koreensis</name>
    <dbReference type="NCBI Taxonomy" id="99653"/>
    <lineage>
        <taxon>Bacteria</taxon>
        <taxon>Bacillati</taxon>
        <taxon>Actinomycetota</taxon>
        <taxon>Actinomycetes</taxon>
        <taxon>Mycobacteriales</taxon>
        <taxon>Nocardiaceae</taxon>
        <taxon>Rhodococcus</taxon>
    </lineage>
</organism>
<accession>A0A1H4T116</accession>
<gene>
    <name evidence="1" type="ORF">SAMN04490239_4327</name>
</gene>
<evidence type="ECO:0008006" key="3">
    <source>
        <dbReference type="Google" id="ProtNLM"/>
    </source>
</evidence>
<dbReference type="EMBL" id="FNSV01000005">
    <property type="protein sequence ID" value="SEC50163.1"/>
    <property type="molecule type" value="Genomic_DNA"/>
</dbReference>